<dbReference type="EMBL" id="MU266401">
    <property type="protein sequence ID" value="KAH7925498.1"/>
    <property type="molecule type" value="Genomic_DNA"/>
</dbReference>
<name>A0ACB8BKZ0_9AGAM</name>
<organism evidence="1 2">
    <name type="scientific">Leucogyrophana mollusca</name>
    <dbReference type="NCBI Taxonomy" id="85980"/>
    <lineage>
        <taxon>Eukaryota</taxon>
        <taxon>Fungi</taxon>
        <taxon>Dikarya</taxon>
        <taxon>Basidiomycota</taxon>
        <taxon>Agaricomycotina</taxon>
        <taxon>Agaricomycetes</taxon>
        <taxon>Agaricomycetidae</taxon>
        <taxon>Boletales</taxon>
        <taxon>Boletales incertae sedis</taxon>
        <taxon>Leucogyrophana</taxon>
    </lineage>
</organism>
<sequence length="445" mass="49793">MSLSSRVNIRQYLAGSVLACFVVFFLTSGIQDELSGWTGLLHKPEFPEFSQFKLLETLTPEQFPINDSNRRIIAIGDIHGMNASLQALLSELSYNSEYDTLIHLGDIITKAPVEGSLAVLSFMSSNKILGVRGNNDQKVIEWRAWMDWVLSLPGGEDWLIQMDKKWPKYHLDDELDSEEEDDLLDSTSSKSWGDRVPKGWLPLQKHYKVARAMTHEHYEYLLSLPLVLYAPAGHTYFVHAGLLPSDPSLRPRHPNQPLSHWPSLFQVKPDADVLRGLQEVALLQDVPQNSDPYVVTNMRGVKNNNKITESSSKGTPWSDLWNGMMGRCAGFDALGTRDILTPNVASFHVDYKIDKASSKALPCYPSTVVYGHAASRGLDIKRWSVGIDSGCIYGRRLTALVLDRGSFHSSSPVSDFVEDESSPVHSRHIPYGDNGQARIVSIKCR</sequence>
<dbReference type="Proteomes" id="UP000790709">
    <property type="component" value="Unassembled WGS sequence"/>
</dbReference>
<proteinExistence type="predicted"/>
<protein>
    <submittedName>
        <fullName evidence="1">Metallo-dependent phosphatase</fullName>
    </submittedName>
</protein>
<comment type="caution">
    <text evidence="1">The sequence shown here is derived from an EMBL/GenBank/DDBJ whole genome shotgun (WGS) entry which is preliminary data.</text>
</comment>
<evidence type="ECO:0000313" key="1">
    <source>
        <dbReference type="EMBL" id="KAH7925498.1"/>
    </source>
</evidence>
<keyword evidence="2" id="KW-1185">Reference proteome</keyword>
<reference evidence="1" key="1">
    <citation type="journal article" date="2021" name="New Phytol.">
        <title>Evolutionary innovations through gain and loss of genes in the ectomycorrhizal Boletales.</title>
        <authorList>
            <person name="Wu G."/>
            <person name="Miyauchi S."/>
            <person name="Morin E."/>
            <person name="Kuo A."/>
            <person name="Drula E."/>
            <person name="Varga T."/>
            <person name="Kohler A."/>
            <person name="Feng B."/>
            <person name="Cao Y."/>
            <person name="Lipzen A."/>
            <person name="Daum C."/>
            <person name="Hundley H."/>
            <person name="Pangilinan J."/>
            <person name="Johnson J."/>
            <person name="Barry K."/>
            <person name="LaButti K."/>
            <person name="Ng V."/>
            <person name="Ahrendt S."/>
            <person name="Min B."/>
            <person name="Choi I.G."/>
            <person name="Park H."/>
            <person name="Plett J.M."/>
            <person name="Magnuson J."/>
            <person name="Spatafora J.W."/>
            <person name="Nagy L.G."/>
            <person name="Henrissat B."/>
            <person name="Grigoriev I.V."/>
            <person name="Yang Z.L."/>
            <person name="Xu J."/>
            <person name="Martin F.M."/>
        </authorList>
    </citation>
    <scope>NUCLEOTIDE SEQUENCE</scope>
    <source>
        <strain evidence="1">KUC20120723A-06</strain>
    </source>
</reference>
<accession>A0ACB8BKZ0</accession>
<gene>
    <name evidence="1" type="ORF">BV22DRAFT_1195150</name>
</gene>
<evidence type="ECO:0000313" key="2">
    <source>
        <dbReference type="Proteomes" id="UP000790709"/>
    </source>
</evidence>